<dbReference type="PANTHER" id="PTHR43213">
    <property type="entry name" value="BIFUNCTIONAL DTTP/UTP PYROPHOSPHATASE/METHYLTRANSFERASE PROTEIN-RELATED"/>
    <property type="match status" value="1"/>
</dbReference>
<feature type="site" description="Important for substrate specificity" evidence="4">
    <location>
        <position position="78"/>
    </location>
</feature>
<evidence type="ECO:0000256" key="2">
    <source>
        <dbReference type="ARBA" id="ARBA00022801"/>
    </source>
</evidence>
<dbReference type="AlphaFoldDB" id="A0A7W0CB37"/>
<evidence type="ECO:0000313" key="6">
    <source>
        <dbReference type="Proteomes" id="UP000525298"/>
    </source>
</evidence>
<dbReference type="Proteomes" id="UP000525298">
    <property type="component" value="Unassembled WGS sequence"/>
</dbReference>
<dbReference type="EC" id="3.6.1.9" evidence="4"/>
<dbReference type="Pfam" id="PF02545">
    <property type="entry name" value="Maf"/>
    <property type="match status" value="1"/>
</dbReference>
<dbReference type="Gene3D" id="3.90.950.10">
    <property type="match status" value="1"/>
</dbReference>
<organism evidence="5 6">
    <name type="scientific">Desulfosalsimonas propionicica</name>
    <dbReference type="NCBI Taxonomy" id="332175"/>
    <lineage>
        <taxon>Bacteria</taxon>
        <taxon>Pseudomonadati</taxon>
        <taxon>Thermodesulfobacteriota</taxon>
        <taxon>Desulfobacteria</taxon>
        <taxon>Desulfobacterales</taxon>
        <taxon>Desulfosalsimonadaceae</taxon>
        <taxon>Desulfosalsimonas</taxon>
    </lineage>
</organism>
<dbReference type="HAMAP" id="MF_00528">
    <property type="entry name" value="Maf"/>
    <property type="match status" value="1"/>
</dbReference>
<comment type="cofactor">
    <cofactor evidence="1 4">
        <name>a divalent metal cation</name>
        <dbReference type="ChEBI" id="CHEBI:60240"/>
    </cofactor>
</comment>
<keyword evidence="4" id="KW-0963">Cytoplasm</keyword>
<dbReference type="GO" id="GO:0047429">
    <property type="term" value="F:nucleoside triphosphate diphosphatase activity"/>
    <property type="evidence" value="ECO:0007669"/>
    <property type="project" value="UniProtKB-EC"/>
</dbReference>
<protein>
    <recommendedName>
        <fullName evidence="4">dTTP/UTP pyrophosphatase</fullName>
        <shortName evidence="4">dTTPase/UTPase</shortName>
        <ecNumber evidence="4">3.6.1.9</ecNumber>
    </recommendedName>
    <alternativeName>
        <fullName evidence="4">Nucleoside triphosphate pyrophosphatase</fullName>
    </alternativeName>
    <alternativeName>
        <fullName evidence="4">Nucleotide pyrophosphatase</fullName>
        <shortName evidence="4">Nucleotide PPase</shortName>
    </alternativeName>
</protein>
<dbReference type="RefSeq" id="WP_332309032.1">
    <property type="nucleotide sequence ID" value="NZ_JACDUS010000009.1"/>
</dbReference>
<dbReference type="SUPFAM" id="SSF52972">
    <property type="entry name" value="ITPase-like"/>
    <property type="match status" value="1"/>
</dbReference>
<comment type="subcellular location">
    <subcellularLocation>
        <location evidence="4">Cytoplasm</location>
    </subcellularLocation>
</comment>
<evidence type="ECO:0000256" key="3">
    <source>
        <dbReference type="ARBA" id="ARBA00023080"/>
    </source>
</evidence>
<dbReference type="EMBL" id="JACDUS010000009">
    <property type="protein sequence ID" value="MBA2882399.1"/>
    <property type="molecule type" value="Genomic_DNA"/>
</dbReference>
<comment type="caution">
    <text evidence="5">The sequence shown here is derived from an EMBL/GenBank/DDBJ whole genome shotgun (WGS) entry which is preliminary data.</text>
</comment>
<comment type="similarity">
    <text evidence="4">Belongs to the Maf family. YhdE subfamily.</text>
</comment>
<dbReference type="NCBIfam" id="TIGR00172">
    <property type="entry name" value="maf"/>
    <property type="match status" value="1"/>
</dbReference>
<proteinExistence type="inferred from homology"/>
<keyword evidence="3 4" id="KW-0546">Nucleotide metabolism</keyword>
<keyword evidence="2 4" id="KW-0378">Hydrolase</keyword>
<dbReference type="InterPro" id="IPR003697">
    <property type="entry name" value="Maf-like"/>
</dbReference>
<dbReference type="PIRSF" id="PIRSF006305">
    <property type="entry name" value="Maf"/>
    <property type="match status" value="1"/>
</dbReference>
<name>A0A7W0CB37_9BACT</name>
<feature type="site" description="Important for substrate specificity" evidence="4">
    <location>
        <position position="20"/>
    </location>
</feature>
<evidence type="ECO:0000256" key="4">
    <source>
        <dbReference type="HAMAP-Rule" id="MF_00528"/>
    </source>
</evidence>
<comment type="catalytic activity">
    <reaction evidence="4">
        <text>UTP + H2O = UMP + diphosphate + H(+)</text>
        <dbReference type="Rhea" id="RHEA:29395"/>
        <dbReference type="ChEBI" id="CHEBI:15377"/>
        <dbReference type="ChEBI" id="CHEBI:15378"/>
        <dbReference type="ChEBI" id="CHEBI:33019"/>
        <dbReference type="ChEBI" id="CHEBI:46398"/>
        <dbReference type="ChEBI" id="CHEBI:57865"/>
        <dbReference type="EC" id="3.6.1.9"/>
    </reaction>
</comment>
<feature type="site" description="Important for substrate specificity" evidence="4">
    <location>
        <position position="162"/>
    </location>
</feature>
<evidence type="ECO:0000313" key="5">
    <source>
        <dbReference type="EMBL" id="MBA2882399.1"/>
    </source>
</evidence>
<dbReference type="GO" id="GO:0009117">
    <property type="term" value="P:nucleotide metabolic process"/>
    <property type="evidence" value="ECO:0007669"/>
    <property type="project" value="UniProtKB-KW"/>
</dbReference>
<feature type="active site" description="Proton acceptor" evidence="4">
    <location>
        <position position="77"/>
    </location>
</feature>
<dbReference type="InterPro" id="IPR029001">
    <property type="entry name" value="ITPase-like_fam"/>
</dbReference>
<dbReference type="PANTHER" id="PTHR43213:SF5">
    <property type="entry name" value="BIFUNCTIONAL DTTP_UTP PYROPHOSPHATASE_METHYLTRANSFERASE PROTEIN-RELATED"/>
    <property type="match status" value="1"/>
</dbReference>
<dbReference type="GO" id="GO:0005737">
    <property type="term" value="C:cytoplasm"/>
    <property type="evidence" value="ECO:0007669"/>
    <property type="project" value="UniProtKB-SubCell"/>
</dbReference>
<reference evidence="5 6" key="1">
    <citation type="submission" date="2020-07" db="EMBL/GenBank/DDBJ databases">
        <title>Genomic Encyclopedia of Type Strains, Phase IV (KMG-IV): sequencing the most valuable type-strain genomes for metagenomic binning, comparative biology and taxonomic classification.</title>
        <authorList>
            <person name="Goeker M."/>
        </authorList>
    </citation>
    <scope>NUCLEOTIDE SEQUENCE [LARGE SCALE GENOMIC DNA]</scope>
    <source>
        <strain evidence="5 6">DSM 17721</strain>
    </source>
</reference>
<dbReference type="CDD" id="cd00555">
    <property type="entry name" value="Maf"/>
    <property type="match status" value="1"/>
</dbReference>
<sequence length="216" mass="23464">MVMNPLNEKNSIVLASESPRRRRLLEQAQIAFSVVPSGTDEDAIRGPEPERHAQILAAAKAEAVAKLYPHAWVIGADSIVVIDGRILNKPESAAVAGQMLRRLSGRTHRVITGYSIWCESRGHRHSNVCITEVTFKELTEDEINWYTQTPEPRDKAGGYAIQGIAAFMVKSINGSYTNVVGLPMCEIVGHLTQHGAIRHGTGQTRSPATADAGGKC</sequence>
<keyword evidence="6" id="KW-1185">Reference proteome</keyword>
<evidence type="ECO:0000256" key="1">
    <source>
        <dbReference type="ARBA" id="ARBA00001968"/>
    </source>
</evidence>
<comment type="caution">
    <text evidence="4">Lacks conserved residue(s) required for the propagation of feature annotation.</text>
</comment>
<gene>
    <name evidence="5" type="ORF">HNR65_002746</name>
</gene>
<accession>A0A7W0CB37</accession>
<comment type="function">
    <text evidence="4">Nucleoside triphosphate pyrophosphatase that hydrolyzes dTTP and UTP. May have a dual role in cell division arrest and in preventing the incorporation of modified nucleotides into cellular nucleic acids.</text>
</comment>
<comment type="catalytic activity">
    <reaction evidence="4">
        <text>dTTP + H2O = dTMP + diphosphate + H(+)</text>
        <dbReference type="Rhea" id="RHEA:28534"/>
        <dbReference type="ChEBI" id="CHEBI:15377"/>
        <dbReference type="ChEBI" id="CHEBI:15378"/>
        <dbReference type="ChEBI" id="CHEBI:33019"/>
        <dbReference type="ChEBI" id="CHEBI:37568"/>
        <dbReference type="ChEBI" id="CHEBI:63528"/>
        <dbReference type="EC" id="3.6.1.9"/>
    </reaction>
</comment>